<evidence type="ECO:0000256" key="3">
    <source>
        <dbReference type="SAM" id="Phobius"/>
    </source>
</evidence>
<comment type="subcellular location">
    <subcellularLocation>
        <location evidence="1">Membrane</location>
        <topology evidence="1">Multi-pass membrane protein</topology>
    </subcellularLocation>
</comment>
<dbReference type="GO" id="GO:0022857">
    <property type="term" value="F:transmembrane transporter activity"/>
    <property type="evidence" value="ECO:0007669"/>
    <property type="project" value="InterPro"/>
</dbReference>
<feature type="region of interest" description="Disordered" evidence="2">
    <location>
        <begin position="224"/>
        <end position="279"/>
    </location>
</feature>
<keyword evidence="3" id="KW-0812">Transmembrane</keyword>
<evidence type="ECO:0000313" key="5">
    <source>
        <dbReference type="EMBL" id="VEL14585.1"/>
    </source>
</evidence>
<dbReference type="EMBL" id="CAAALY010021675">
    <property type="protein sequence ID" value="VEL14585.1"/>
    <property type="molecule type" value="Genomic_DNA"/>
</dbReference>
<gene>
    <name evidence="5" type="ORF">PXEA_LOCUS8025</name>
</gene>
<evidence type="ECO:0000256" key="2">
    <source>
        <dbReference type="SAM" id="MobiDB-lite"/>
    </source>
</evidence>
<feature type="compositionally biased region" description="Low complexity" evidence="2">
    <location>
        <begin position="251"/>
        <end position="272"/>
    </location>
</feature>
<accession>A0A448WL58</accession>
<protein>
    <recommendedName>
        <fullName evidence="4">Major facilitator superfamily (MFS) profile domain-containing protein</fullName>
    </recommendedName>
</protein>
<evidence type="ECO:0000259" key="4">
    <source>
        <dbReference type="PROSITE" id="PS50850"/>
    </source>
</evidence>
<dbReference type="AlphaFoldDB" id="A0A448WL58"/>
<keyword evidence="6" id="KW-1185">Reference proteome</keyword>
<dbReference type="PANTHER" id="PTHR11360:SF284">
    <property type="entry name" value="EG:103B4.3 PROTEIN-RELATED"/>
    <property type="match status" value="1"/>
</dbReference>
<organism evidence="5 6">
    <name type="scientific">Protopolystoma xenopodis</name>
    <dbReference type="NCBI Taxonomy" id="117903"/>
    <lineage>
        <taxon>Eukaryota</taxon>
        <taxon>Metazoa</taxon>
        <taxon>Spiralia</taxon>
        <taxon>Lophotrochozoa</taxon>
        <taxon>Platyhelminthes</taxon>
        <taxon>Monogenea</taxon>
        <taxon>Polyopisthocotylea</taxon>
        <taxon>Polystomatidea</taxon>
        <taxon>Polystomatidae</taxon>
        <taxon>Protopolystoma</taxon>
    </lineage>
</organism>
<keyword evidence="3" id="KW-0472">Membrane</keyword>
<sequence length="531" mass="55795">MGTRGDVVDVINFGDENFLNESRQAYGLTDGRPRPSITANMAAAPWLPSSGPVRLSGDIAALATVTQQDARMAERLLKASLKAAKVETRRHASQLEARGRLVANDPVTVLLDAADLEELFEEDEDEVDEDDFDIPIEPSDEVIAALAAAAVRERTSSTSERLEAEVGGSMLTTATTMPAASVADGAGEEDNGRVVQKTSDGGAVLRTGGSVSAFTFDFAAIPEEDEEDGEEHPDAIATGQASKPAEPPVAKPESPSGPSGAAAAGMKTATDASSLEASQPVGLSLVPVRRAPSRVSRTSSLGPRSYISRYRASLVGAPSIRSSLTSRPSTVVLATRDQGQAAQLATKALREQRRHFQVSALCCAHLLHQTLYGEPALWLLNLSNILTYFSVSVCICFLPSYGVSLGLSDSQASQLLSYMGITMCMGRITCGLLAQFVPVFSGLAISVTAGLCLVGLSCLLPFMQNFVGLSIYALTTGVLISPFVALISNVIEETMGAGSLTRTYGSVLAAQSVGYLIGGPMAGNESYVDWH</sequence>
<evidence type="ECO:0000256" key="1">
    <source>
        <dbReference type="ARBA" id="ARBA00004141"/>
    </source>
</evidence>
<dbReference type="InterPro" id="IPR050327">
    <property type="entry name" value="Proton-linked_MCT"/>
</dbReference>
<evidence type="ECO:0000313" key="6">
    <source>
        <dbReference type="Proteomes" id="UP000784294"/>
    </source>
</evidence>
<dbReference type="Gene3D" id="1.20.1250.20">
    <property type="entry name" value="MFS general substrate transporter like domains"/>
    <property type="match status" value="1"/>
</dbReference>
<dbReference type="InterPro" id="IPR020846">
    <property type="entry name" value="MFS_dom"/>
</dbReference>
<dbReference type="PANTHER" id="PTHR11360">
    <property type="entry name" value="MONOCARBOXYLATE TRANSPORTER"/>
    <property type="match status" value="1"/>
</dbReference>
<reference evidence="5" key="1">
    <citation type="submission" date="2018-11" db="EMBL/GenBank/DDBJ databases">
        <authorList>
            <consortium name="Pathogen Informatics"/>
        </authorList>
    </citation>
    <scope>NUCLEOTIDE SEQUENCE</scope>
</reference>
<dbReference type="SUPFAM" id="SSF103473">
    <property type="entry name" value="MFS general substrate transporter"/>
    <property type="match status" value="1"/>
</dbReference>
<keyword evidence="3" id="KW-1133">Transmembrane helix</keyword>
<dbReference type="PROSITE" id="PS50850">
    <property type="entry name" value="MFS"/>
    <property type="match status" value="1"/>
</dbReference>
<dbReference type="Proteomes" id="UP000784294">
    <property type="component" value="Unassembled WGS sequence"/>
</dbReference>
<comment type="caution">
    <text evidence="5">The sequence shown here is derived from an EMBL/GenBank/DDBJ whole genome shotgun (WGS) entry which is preliminary data.</text>
</comment>
<feature type="transmembrane region" description="Helical" evidence="3">
    <location>
        <begin position="469"/>
        <end position="491"/>
    </location>
</feature>
<proteinExistence type="predicted"/>
<feature type="domain" description="Major facilitator superfamily (MFS) profile" evidence="4">
    <location>
        <begin position="376"/>
        <end position="531"/>
    </location>
</feature>
<dbReference type="GO" id="GO:0016020">
    <property type="term" value="C:membrane"/>
    <property type="evidence" value="ECO:0007669"/>
    <property type="project" value="UniProtKB-SubCell"/>
</dbReference>
<dbReference type="InterPro" id="IPR036259">
    <property type="entry name" value="MFS_trans_sf"/>
</dbReference>
<feature type="transmembrane region" description="Helical" evidence="3">
    <location>
        <begin position="385"/>
        <end position="403"/>
    </location>
</feature>
<name>A0A448WL58_9PLAT</name>
<dbReference type="OrthoDB" id="6286464at2759"/>